<dbReference type="InterPro" id="IPR044926">
    <property type="entry name" value="RGS_subdomain_2"/>
</dbReference>
<feature type="region of interest" description="Disordered" evidence="1">
    <location>
        <begin position="391"/>
        <end position="476"/>
    </location>
</feature>
<evidence type="ECO:0000256" key="2">
    <source>
        <dbReference type="SAM" id="Phobius"/>
    </source>
</evidence>
<evidence type="ECO:0000313" key="5">
    <source>
        <dbReference type="Proteomes" id="UP001165085"/>
    </source>
</evidence>
<dbReference type="InterPro" id="IPR016137">
    <property type="entry name" value="RGS"/>
</dbReference>
<sequence length="476" mass="52718">MASHAANNSLSPKRSKESFSRLVSNLKDERNHLRRNTFFMYIIIVGAYTTMVIFLIANAETLNVWNDTADKSCRLPRGLSYCNLIFGCASVIVMVVVVLYSHKQKLQDDFGINKEYKIAVAVSVISFPIYGCFTLMPFIEDIEGDPDSNTSAVPDLAAKYVDPSLIFTLDMIFIFGVMVLWPAIRTLKGQNHAAGMTRLSVEHTDLREVLNSNLYFIFVEHLKSEFSVENCMFWKHVEELRHDYGGGSEAAMEDGEGEKHKSERGARGGLIRTPSMSKRLQGQDAEIPIDAALDIYQMYVAQGAPMEVNISANLRGEIETKLGIKLDKGSGSQSMNDIMLGAGVEHVDLDIFDDAQAEIFRLMESDSLPRFKHGKLFKTYVEAMTADKSKRTLNVNPSKNSERDVGNGSVRNASPKHVQTGTQNRQVKQHSAGMALAKNAQKASARTGKAKERPGKGKRAGNDDTLLASHVGDNQL</sequence>
<feature type="compositionally biased region" description="Polar residues" evidence="1">
    <location>
        <begin position="409"/>
        <end position="426"/>
    </location>
</feature>
<dbReference type="Gene3D" id="1.10.167.10">
    <property type="entry name" value="Regulator of G-protein Signalling 4, domain 2"/>
    <property type="match status" value="1"/>
</dbReference>
<dbReference type="EMBL" id="BRXY01000300">
    <property type="protein sequence ID" value="GMH85189.1"/>
    <property type="molecule type" value="Genomic_DNA"/>
</dbReference>
<evidence type="ECO:0000313" key="4">
    <source>
        <dbReference type="EMBL" id="GMH85189.1"/>
    </source>
</evidence>
<dbReference type="PANTHER" id="PTHR10845:SF192">
    <property type="entry name" value="DOUBLE HIT, ISOFORM B"/>
    <property type="match status" value="1"/>
</dbReference>
<dbReference type="AlphaFoldDB" id="A0A9W7ELH5"/>
<dbReference type="Pfam" id="PF00615">
    <property type="entry name" value="RGS"/>
    <property type="match status" value="1"/>
</dbReference>
<dbReference type="SMART" id="SM00315">
    <property type="entry name" value="RGS"/>
    <property type="match status" value="1"/>
</dbReference>
<keyword evidence="2" id="KW-0812">Transmembrane</keyword>
<keyword evidence="5" id="KW-1185">Reference proteome</keyword>
<dbReference type="PANTHER" id="PTHR10845">
    <property type="entry name" value="REGULATOR OF G PROTEIN SIGNALING"/>
    <property type="match status" value="1"/>
</dbReference>
<keyword evidence="2" id="KW-0472">Membrane</keyword>
<dbReference type="Proteomes" id="UP001165085">
    <property type="component" value="Unassembled WGS sequence"/>
</dbReference>
<protein>
    <recommendedName>
        <fullName evidence="3">RGS domain-containing protein</fullName>
    </recommendedName>
</protein>
<dbReference type="OrthoDB" id="196547at2759"/>
<dbReference type="CDD" id="cd07440">
    <property type="entry name" value="RGS"/>
    <property type="match status" value="1"/>
</dbReference>
<feature type="transmembrane region" description="Helical" evidence="2">
    <location>
        <begin position="38"/>
        <end position="58"/>
    </location>
</feature>
<feature type="transmembrane region" description="Helical" evidence="2">
    <location>
        <begin position="78"/>
        <end position="100"/>
    </location>
</feature>
<accession>A0A9W7ELH5</accession>
<dbReference type="InterPro" id="IPR036305">
    <property type="entry name" value="RGS_sf"/>
</dbReference>
<keyword evidence="2" id="KW-1133">Transmembrane helix</keyword>
<feature type="domain" description="RGS" evidence="3">
    <location>
        <begin position="217"/>
        <end position="381"/>
    </location>
</feature>
<proteinExistence type="predicted"/>
<dbReference type="PROSITE" id="PS50132">
    <property type="entry name" value="RGS"/>
    <property type="match status" value="1"/>
</dbReference>
<reference evidence="5" key="1">
    <citation type="journal article" date="2023" name="Commun. Biol.">
        <title>Genome analysis of Parmales, the sister group of diatoms, reveals the evolutionary specialization of diatoms from phago-mixotrophs to photoautotrophs.</title>
        <authorList>
            <person name="Ban H."/>
            <person name="Sato S."/>
            <person name="Yoshikawa S."/>
            <person name="Yamada K."/>
            <person name="Nakamura Y."/>
            <person name="Ichinomiya M."/>
            <person name="Sato N."/>
            <person name="Blanc-Mathieu R."/>
            <person name="Endo H."/>
            <person name="Kuwata A."/>
            <person name="Ogata H."/>
        </authorList>
    </citation>
    <scope>NUCLEOTIDE SEQUENCE [LARGE SCALE GENOMIC DNA]</scope>
    <source>
        <strain evidence="5">NIES 3701</strain>
    </source>
</reference>
<comment type="caution">
    <text evidence="4">The sequence shown here is derived from an EMBL/GenBank/DDBJ whole genome shotgun (WGS) entry which is preliminary data.</text>
</comment>
<feature type="transmembrane region" description="Helical" evidence="2">
    <location>
        <begin position="165"/>
        <end position="184"/>
    </location>
</feature>
<organism evidence="4 5">
    <name type="scientific">Triparma strigata</name>
    <dbReference type="NCBI Taxonomy" id="1606541"/>
    <lineage>
        <taxon>Eukaryota</taxon>
        <taxon>Sar</taxon>
        <taxon>Stramenopiles</taxon>
        <taxon>Ochrophyta</taxon>
        <taxon>Bolidophyceae</taxon>
        <taxon>Parmales</taxon>
        <taxon>Triparmaceae</taxon>
        <taxon>Triparma</taxon>
    </lineage>
</organism>
<gene>
    <name evidence="4" type="ORF">TrST_g10911</name>
</gene>
<dbReference type="SUPFAM" id="SSF48097">
    <property type="entry name" value="Regulator of G-protein signaling, RGS"/>
    <property type="match status" value="1"/>
</dbReference>
<evidence type="ECO:0000256" key="1">
    <source>
        <dbReference type="SAM" id="MobiDB-lite"/>
    </source>
</evidence>
<feature type="compositionally biased region" description="Basic and acidic residues" evidence="1">
    <location>
        <begin position="257"/>
        <end position="266"/>
    </location>
</feature>
<feature type="region of interest" description="Disordered" evidence="1">
    <location>
        <begin position="248"/>
        <end position="275"/>
    </location>
</feature>
<evidence type="ECO:0000259" key="3">
    <source>
        <dbReference type="PROSITE" id="PS50132"/>
    </source>
</evidence>
<name>A0A9W7ELH5_9STRA</name>
<feature type="transmembrane region" description="Helical" evidence="2">
    <location>
        <begin position="120"/>
        <end position="139"/>
    </location>
</feature>